<dbReference type="EMBL" id="JBHFFA010000004">
    <property type="protein sequence ID" value="KAL2630723.1"/>
    <property type="molecule type" value="Genomic_DNA"/>
</dbReference>
<feature type="region of interest" description="Disordered" evidence="1">
    <location>
        <begin position="1"/>
        <end position="58"/>
    </location>
</feature>
<protein>
    <recommendedName>
        <fullName evidence="2">Reverse transcriptase Ty1/copia-type domain-containing protein</fullName>
    </recommendedName>
</protein>
<evidence type="ECO:0000313" key="3">
    <source>
        <dbReference type="EMBL" id="KAL2630723.1"/>
    </source>
</evidence>
<feature type="compositionally biased region" description="Acidic residues" evidence="1">
    <location>
        <begin position="19"/>
        <end position="31"/>
    </location>
</feature>
<proteinExistence type="predicted"/>
<organism evidence="3 4">
    <name type="scientific">Riccia fluitans</name>
    <dbReference type="NCBI Taxonomy" id="41844"/>
    <lineage>
        <taxon>Eukaryota</taxon>
        <taxon>Viridiplantae</taxon>
        <taxon>Streptophyta</taxon>
        <taxon>Embryophyta</taxon>
        <taxon>Marchantiophyta</taxon>
        <taxon>Marchantiopsida</taxon>
        <taxon>Marchantiidae</taxon>
        <taxon>Marchantiales</taxon>
        <taxon>Ricciaceae</taxon>
        <taxon>Riccia</taxon>
    </lineage>
</organism>
<reference evidence="3 4" key="1">
    <citation type="submission" date="2024-09" db="EMBL/GenBank/DDBJ databases">
        <title>Chromosome-scale assembly of Riccia fluitans.</title>
        <authorList>
            <person name="Paukszto L."/>
            <person name="Sawicki J."/>
            <person name="Karawczyk K."/>
            <person name="Piernik-Szablinska J."/>
            <person name="Szczecinska M."/>
            <person name="Mazdziarz M."/>
        </authorList>
    </citation>
    <scope>NUCLEOTIDE SEQUENCE [LARGE SCALE GENOMIC DNA]</scope>
    <source>
        <strain evidence="3">Rf_01</strain>
        <tissue evidence="3">Aerial parts of the thallus</tissue>
    </source>
</reference>
<dbReference type="Proteomes" id="UP001605036">
    <property type="component" value="Unassembled WGS sequence"/>
</dbReference>
<feature type="domain" description="Reverse transcriptase Ty1/copia-type" evidence="2">
    <location>
        <begin position="120"/>
        <end position="165"/>
    </location>
</feature>
<evidence type="ECO:0000313" key="4">
    <source>
        <dbReference type="Proteomes" id="UP001605036"/>
    </source>
</evidence>
<comment type="caution">
    <text evidence="3">The sequence shown here is derived from an EMBL/GenBank/DDBJ whole genome shotgun (WGS) entry which is preliminary data.</text>
</comment>
<dbReference type="InterPro" id="IPR013103">
    <property type="entry name" value="RVT_2"/>
</dbReference>
<keyword evidence="4" id="KW-1185">Reference proteome</keyword>
<accession>A0ABD1YIU9</accession>
<name>A0ABD1YIU9_9MARC</name>
<feature type="compositionally biased region" description="Basic and acidic residues" evidence="1">
    <location>
        <begin position="1"/>
        <end position="10"/>
    </location>
</feature>
<dbReference type="AlphaFoldDB" id="A0ABD1YIU9"/>
<sequence length="172" mass="19616">MHDINHDTPQEHLPTIAEDVFEPEEHVEEQEGVGRPVGRPPNDDQPKSSIRRSARVKGAPQRYHIWFPSDQVDEHDNEGNEYALITEEGEPSSFEEAQNLAEKAEWSATMRKEMKSLSDNKTWELVELPKGKQVIACRWMYKRKEGSKTGEKIFKAKLVAKGFTPTEGCGLQ</sequence>
<dbReference type="Pfam" id="PF07727">
    <property type="entry name" value="RVT_2"/>
    <property type="match status" value="1"/>
</dbReference>
<gene>
    <name evidence="3" type="ORF">R1flu_015409</name>
</gene>
<evidence type="ECO:0000256" key="1">
    <source>
        <dbReference type="SAM" id="MobiDB-lite"/>
    </source>
</evidence>
<evidence type="ECO:0000259" key="2">
    <source>
        <dbReference type="Pfam" id="PF07727"/>
    </source>
</evidence>